<feature type="region of interest" description="Disordered" evidence="1">
    <location>
        <begin position="510"/>
        <end position="566"/>
    </location>
</feature>
<dbReference type="RefSeq" id="WP_310547207.1">
    <property type="nucleotide sequence ID" value="NZ_JAVKGR010000001.1"/>
</dbReference>
<evidence type="ECO:0000256" key="1">
    <source>
        <dbReference type="SAM" id="MobiDB-lite"/>
    </source>
</evidence>
<name>A0ABU2DP47_9MICC</name>
<feature type="region of interest" description="Disordered" evidence="1">
    <location>
        <begin position="150"/>
        <end position="185"/>
    </location>
</feature>
<protein>
    <submittedName>
        <fullName evidence="2">Uncharacterized protein</fullName>
    </submittedName>
</protein>
<feature type="compositionally biased region" description="Acidic residues" evidence="1">
    <location>
        <begin position="539"/>
        <end position="566"/>
    </location>
</feature>
<evidence type="ECO:0000313" key="3">
    <source>
        <dbReference type="Proteomes" id="UP001251870"/>
    </source>
</evidence>
<organism evidence="2 3">
    <name type="scientific">Nesterenkonia aerolata</name>
    <dbReference type="NCBI Taxonomy" id="3074079"/>
    <lineage>
        <taxon>Bacteria</taxon>
        <taxon>Bacillati</taxon>
        <taxon>Actinomycetota</taxon>
        <taxon>Actinomycetes</taxon>
        <taxon>Micrococcales</taxon>
        <taxon>Micrococcaceae</taxon>
        <taxon>Nesterenkonia</taxon>
    </lineage>
</organism>
<reference evidence="2 3" key="1">
    <citation type="submission" date="2023-09" db="EMBL/GenBank/DDBJ databases">
        <title>Description of three actinobacteria isolated from air of manufacturing shop in a pharmaceutical factory.</title>
        <authorList>
            <person name="Zhang D.-F."/>
        </authorList>
    </citation>
    <scope>NUCLEOTIDE SEQUENCE [LARGE SCALE GENOMIC DNA]</scope>
    <source>
        <strain evidence="2 3">LY-0111</strain>
    </source>
</reference>
<feature type="compositionally biased region" description="Polar residues" evidence="1">
    <location>
        <begin position="510"/>
        <end position="525"/>
    </location>
</feature>
<keyword evidence="3" id="KW-1185">Reference proteome</keyword>
<comment type="caution">
    <text evidence="2">The sequence shown here is derived from an EMBL/GenBank/DDBJ whole genome shotgun (WGS) entry which is preliminary data.</text>
</comment>
<dbReference type="EMBL" id="JAVKGR010000001">
    <property type="protein sequence ID" value="MDR8018224.1"/>
    <property type="molecule type" value="Genomic_DNA"/>
</dbReference>
<evidence type="ECO:0000313" key="2">
    <source>
        <dbReference type="EMBL" id="MDR8018224.1"/>
    </source>
</evidence>
<feature type="compositionally biased region" description="Acidic residues" evidence="1">
    <location>
        <begin position="243"/>
        <end position="262"/>
    </location>
</feature>
<proteinExistence type="predicted"/>
<gene>
    <name evidence="2" type="ORF">RIL96_01405</name>
</gene>
<feature type="region of interest" description="Disordered" evidence="1">
    <location>
        <begin position="222"/>
        <end position="276"/>
    </location>
</feature>
<sequence>MAEENNHILRTARKRYRAPEVGALGMTAALMLAGCGGNGGEEGGGENVVGSIETSDGDTVENAEEFLEDVSSDWRETLPEENVEIADEAGCFFVLDGDEAVTDELACGGYRLAGAEVDEGWDIGQLQIRENSDNEFHAQLASEGFADMDIGTARPSGDVVDASGDAAPESLDDLDAPEMPTAESGITVVDHEALDSLETSEDIDVSEGLIRTTAGDLEITSISTVEELPLEGDVERNLGGDGSESEFDEDDTDGTEDTDDTEAYGTDQDGTSDVTFGELPHAAAEGETFYLVDATFEPAESSPDVSPSVTLNTGGQQAELFTLDGGDGWGQPESEDYTFLVSAQADDGDHLQISADGHDQGFNLAAGERGDAGVAATYYRDVTQQDLQHEYSFADQDVALTDGEDEFDAEISFDTHLMEAQIVPYSAEQGWADEGNMWLAVDFYSSLEADSWTWSLEEAEFSVSVDHGADTASSSDSEVITREGSSEEFLMMLQVPADATSFTITPSLSAELSPSGSPLSQTVEFTTDGYEVEFPHDGETEDSAEEEEDSDEPEDEQDESEEGEDS</sequence>
<accession>A0ABU2DP47</accession>
<dbReference type="Proteomes" id="UP001251870">
    <property type="component" value="Unassembled WGS sequence"/>
</dbReference>